<dbReference type="AlphaFoldDB" id="A0A445B910"/>
<dbReference type="Proteomes" id="UP000289738">
    <property type="component" value="Chromosome A10"/>
</dbReference>
<accession>A0A445B910</accession>
<evidence type="ECO:0000313" key="2">
    <source>
        <dbReference type="EMBL" id="RYR35178.1"/>
    </source>
</evidence>
<dbReference type="EMBL" id="SDMP01000010">
    <property type="protein sequence ID" value="RYR35178.1"/>
    <property type="molecule type" value="Genomic_DNA"/>
</dbReference>
<organism evidence="2 3">
    <name type="scientific">Arachis hypogaea</name>
    <name type="common">Peanut</name>
    <dbReference type="NCBI Taxonomy" id="3818"/>
    <lineage>
        <taxon>Eukaryota</taxon>
        <taxon>Viridiplantae</taxon>
        <taxon>Streptophyta</taxon>
        <taxon>Embryophyta</taxon>
        <taxon>Tracheophyta</taxon>
        <taxon>Spermatophyta</taxon>
        <taxon>Magnoliopsida</taxon>
        <taxon>eudicotyledons</taxon>
        <taxon>Gunneridae</taxon>
        <taxon>Pentapetalae</taxon>
        <taxon>rosids</taxon>
        <taxon>fabids</taxon>
        <taxon>Fabales</taxon>
        <taxon>Fabaceae</taxon>
        <taxon>Papilionoideae</taxon>
        <taxon>50 kb inversion clade</taxon>
        <taxon>dalbergioids sensu lato</taxon>
        <taxon>Dalbergieae</taxon>
        <taxon>Pterocarpus clade</taxon>
        <taxon>Arachis</taxon>
    </lineage>
</organism>
<feature type="region of interest" description="Disordered" evidence="1">
    <location>
        <begin position="59"/>
        <end position="94"/>
    </location>
</feature>
<sequence>MASNNPFIVVLVYPNCRMRNDDNGVTFECQDPILFSTQRVETLLDLKSLILSKLGGTQAREIEEGEEETDEDYVADSTDSESSDGGDEDEFVPETPAGTVARHVLPPPHPILALSAVPSHYHSLDLNAMHERTPVFDTCKSRKAQSQLVARNRFSQKLLAAIEKNREGIPKMRVTHCDRWASVFVVEELEPFEGWGHGSFWVRLSEGICDCGLFQSLHFPYRHALAGCATTSIEWVLYVHPVYRQEAVFKVYKMEFPPIPDESLWAEWHGTMLRPNPAMQRKATERPVSTRFQNDMDDIE</sequence>
<reference evidence="2 3" key="1">
    <citation type="submission" date="2019-01" db="EMBL/GenBank/DDBJ databases">
        <title>Sequencing of cultivated peanut Arachis hypogaea provides insights into genome evolution and oil improvement.</title>
        <authorList>
            <person name="Chen X."/>
        </authorList>
    </citation>
    <scope>NUCLEOTIDE SEQUENCE [LARGE SCALE GENOMIC DNA]</scope>
    <source>
        <strain evidence="3">cv. Fuhuasheng</strain>
        <tissue evidence="2">Leaves</tissue>
    </source>
</reference>
<proteinExistence type="predicted"/>
<feature type="region of interest" description="Disordered" evidence="1">
    <location>
        <begin position="279"/>
        <end position="300"/>
    </location>
</feature>
<evidence type="ECO:0000256" key="1">
    <source>
        <dbReference type="SAM" id="MobiDB-lite"/>
    </source>
</evidence>
<feature type="compositionally biased region" description="Acidic residues" evidence="1">
    <location>
        <begin position="63"/>
        <end position="92"/>
    </location>
</feature>
<keyword evidence="3" id="KW-1185">Reference proteome</keyword>
<protein>
    <recommendedName>
        <fullName evidence="4">Zinc finger PMZ-type domain-containing protein</fullName>
    </recommendedName>
</protein>
<evidence type="ECO:0008006" key="4">
    <source>
        <dbReference type="Google" id="ProtNLM"/>
    </source>
</evidence>
<gene>
    <name evidence="2" type="ORF">Ahy_A10g050309</name>
</gene>
<comment type="caution">
    <text evidence="2">The sequence shown here is derived from an EMBL/GenBank/DDBJ whole genome shotgun (WGS) entry which is preliminary data.</text>
</comment>
<name>A0A445B910_ARAHY</name>
<evidence type="ECO:0000313" key="3">
    <source>
        <dbReference type="Proteomes" id="UP000289738"/>
    </source>
</evidence>